<comment type="similarity">
    <text evidence="1">Belongs to the disease resistance NB-LRR family.</text>
</comment>
<dbReference type="GO" id="GO:0043531">
    <property type="term" value="F:ADP binding"/>
    <property type="evidence" value="ECO:0007669"/>
    <property type="project" value="InterPro"/>
</dbReference>
<reference evidence="8" key="2">
    <citation type="submission" date="2015-07" db="EMBL/GenBank/DDBJ databases">
        <authorList>
            <person name="Noorani M."/>
        </authorList>
    </citation>
    <scope>NUCLEOTIDE SEQUENCE</scope>
    <source>
        <strain evidence="8">Yugu1</strain>
    </source>
</reference>
<evidence type="ECO:0000256" key="5">
    <source>
        <dbReference type="ARBA" id="ARBA00022821"/>
    </source>
</evidence>
<dbReference type="Pfam" id="PF23559">
    <property type="entry name" value="WHD_DRP"/>
    <property type="match status" value="1"/>
</dbReference>
<dbReference type="PRINTS" id="PR00364">
    <property type="entry name" value="DISEASERSIST"/>
</dbReference>
<evidence type="ECO:0000256" key="4">
    <source>
        <dbReference type="ARBA" id="ARBA00022741"/>
    </source>
</evidence>
<evidence type="ECO:0000256" key="1">
    <source>
        <dbReference type="ARBA" id="ARBA00008894"/>
    </source>
</evidence>
<dbReference type="EMBL" id="CM003534">
    <property type="protein sequence ID" value="RCV35564.1"/>
    <property type="molecule type" value="Genomic_DNA"/>
</dbReference>
<name>A0A368RZR2_SETIT</name>
<protein>
    <recommendedName>
        <fullName evidence="7">AAA+ ATPase domain-containing protein</fullName>
    </recommendedName>
</protein>
<dbReference type="Pfam" id="PF25019">
    <property type="entry name" value="LRR_R13L1-DRL21"/>
    <property type="match status" value="1"/>
</dbReference>
<keyword evidence="3" id="KW-0677">Repeat</keyword>
<evidence type="ECO:0000256" key="2">
    <source>
        <dbReference type="ARBA" id="ARBA00022614"/>
    </source>
</evidence>
<dbReference type="Gene3D" id="3.80.10.10">
    <property type="entry name" value="Ribonuclease Inhibitor"/>
    <property type="match status" value="3"/>
</dbReference>
<reference evidence="8" key="1">
    <citation type="journal article" date="2012" name="Nat. Biotechnol.">
        <title>Reference genome sequence of the model plant Setaria.</title>
        <authorList>
            <person name="Bennetzen J.L."/>
            <person name="Schmutz J."/>
            <person name="Wang H."/>
            <person name="Percifield R."/>
            <person name="Hawkins J."/>
            <person name="Pontaroli A.C."/>
            <person name="Estep M."/>
            <person name="Feng L."/>
            <person name="Vaughn J.N."/>
            <person name="Grimwood J."/>
            <person name="Jenkins J."/>
            <person name="Barry K."/>
            <person name="Lindquist E."/>
            <person name="Hellsten U."/>
            <person name="Deshpande S."/>
            <person name="Wang X."/>
            <person name="Wu X."/>
            <person name="Mitros T."/>
            <person name="Triplett J."/>
            <person name="Yang X."/>
            <person name="Ye C.Y."/>
            <person name="Mauro-Herrera M."/>
            <person name="Wang L."/>
            <person name="Li P."/>
            <person name="Sharma M."/>
            <person name="Sharma R."/>
            <person name="Ronald P.C."/>
            <person name="Panaud O."/>
            <person name="Kellogg E.A."/>
            <person name="Brutnell T.P."/>
            <person name="Doust A.N."/>
            <person name="Tuskan G.A."/>
            <person name="Rokhsar D."/>
            <person name="Devos K.M."/>
        </authorList>
    </citation>
    <scope>NUCLEOTIDE SEQUENCE [LARGE SCALE GENOMIC DNA]</scope>
    <source>
        <strain evidence="8">Yugu1</strain>
    </source>
</reference>
<keyword evidence="4" id="KW-0547">Nucleotide-binding</keyword>
<dbReference type="Gene3D" id="1.10.8.430">
    <property type="entry name" value="Helical domain of apoptotic protease-activating factors"/>
    <property type="match status" value="1"/>
</dbReference>
<keyword evidence="2" id="KW-0433">Leucine-rich repeat</keyword>
<dbReference type="PANTHER" id="PTHR36766">
    <property type="entry name" value="PLANT BROAD-SPECTRUM MILDEW RESISTANCE PROTEIN RPW8"/>
    <property type="match status" value="1"/>
</dbReference>
<dbReference type="InterPro" id="IPR027417">
    <property type="entry name" value="P-loop_NTPase"/>
</dbReference>
<dbReference type="InterPro" id="IPR042197">
    <property type="entry name" value="Apaf_helical"/>
</dbReference>
<dbReference type="SUPFAM" id="SSF52540">
    <property type="entry name" value="P-loop containing nucleoside triphosphate hydrolases"/>
    <property type="match status" value="1"/>
</dbReference>
<dbReference type="InterPro" id="IPR002182">
    <property type="entry name" value="NB-ARC"/>
</dbReference>
<dbReference type="SUPFAM" id="SSF52058">
    <property type="entry name" value="L domain-like"/>
    <property type="match status" value="2"/>
</dbReference>
<proteinExistence type="inferred from homology"/>
<evidence type="ECO:0000256" key="6">
    <source>
        <dbReference type="ARBA" id="ARBA00022840"/>
    </source>
</evidence>
<evidence type="ECO:0000259" key="7">
    <source>
        <dbReference type="SMART" id="SM00382"/>
    </source>
</evidence>
<accession>A0A368RZR2</accession>
<keyword evidence="6" id="KW-0067">ATP-binding</keyword>
<dbReference type="KEGG" id="sita:101762779"/>
<dbReference type="Pfam" id="PF18052">
    <property type="entry name" value="Rx_N"/>
    <property type="match status" value="1"/>
</dbReference>
<dbReference type="GO" id="GO:0006952">
    <property type="term" value="P:defense response"/>
    <property type="evidence" value="ECO:0007669"/>
    <property type="project" value="UniProtKB-KW"/>
</dbReference>
<dbReference type="InterPro" id="IPR058922">
    <property type="entry name" value="WHD_DRP"/>
</dbReference>
<dbReference type="GO" id="GO:0051707">
    <property type="term" value="P:response to other organism"/>
    <property type="evidence" value="ECO:0007669"/>
    <property type="project" value="UniProtKB-ARBA"/>
</dbReference>
<dbReference type="Gene3D" id="1.20.5.4130">
    <property type="match status" value="1"/>
</dbReference>
<dbReference type="InterPro" id="IPR036388">
    <property type="entry name" value="WH-like_DNA-bd_sf"/>
</dbReference>
<dbReference type="STRING" id="4555.A0A368RZR2"/>
<evidence type="ECO:0000256" key="3">
    <source>
        <dbReference type="ARBA" id="ARBA00022737"/>
    </source>
</evidence>
<dbReference type="PANTHER" id="PTHR36766:SF70">
    <property type="entry name" value="DISEASE RESISTANCE PROTEIN RGA4"/>
    <property type="match status" value="1"/>
</dbReference>
<evidence type="ECO:0000313" key="8">
    <source>
        <dbReference type="EMBL" id="RCV35564.1"/>
    </source>
</evidence>
<feature type="domain" description="AAA+ ATPase" evidence="7">
    <location>
        <begin position="229"/>
        <end position="364"/>
    </location>
</feature>
<gene>
    <name evidence="8" type="ORF">SETIT_7G250100v2</name>
</gene>
<dbReference type="OrthoDB" id="695275at2759"/>
<organism evidence="8">
    <name type="scientific">Setaria italica</name>
    <name type="common">Foxtail millet</name>
    <name type="synonym">Panicum italicum</name>
    <dbReference type="NCBI Taxonomy" id="4555"/>
    <lineage>
        <taxon>Eukaryota</taxon>
        <taxon>Viridiplantae</taxon>
        <taxon>Streptophyta</taxon>
        <taxon>Embryophyta</taxon>
        <taxon>Tracheophyta</taxon>
        <taxon>Spermatophyta</taxon>
        <taxon>Magnoliopsida</taxon>
        <taxon>Liliopsida</taxon>
        <taxon>Poales</taxon>
        <taxon>Poaceae</taxon>
        <taxon>PACMAD clade</taxon>
        <taxon>Panicoideae</taxon>
        <taxon>Panicodae</taxon>
        <taxon>Paniceae</taxon>
        <taxon>Cenchrinae</taxon>
        <taxon>Setaria</taxon>
    </lineage>
</organism>
<sequence length="1568" mass="175775">MEFAFSAARWVVGKALAPVADGFLEAWAASKNLGSEVDGLMTELQYAQAMLNNTRGRDIDNPALNDLLLKLRLLAYDADDVLDELDYFRIQDELDGTYHAATEHAGGCARDLLLNARHTGRYVANKFKLSSGSPDATRGRQTAQIPKLKFDRVDISTRMTEIVKKLNPICAKVSTVLNLELIGSKGITTATMERPTTSEEITEPKLYGRETELQSVVDSITHGECFANELSVLPIVGPGGIGKTTFTQHVYQEVRSHFQVTIWICVSLDFNADRLAQEAVKKIPEDEKKSGSDQELIEQRLKGKRFLLVLDDIWKCHEDEWEKLLAPFRKGGGKGNMVIVTTRMSDVAKMVKTGDSQIQLDRLGAQDFKDFFDACVSTRHEFWSEHPELSEIGKEISVKLKCSPLAAKTVGRLLRKQLTLEHWRRVLESKEWELQTSDNDIMPALKISYDYLPLNLKQCFSYCALFPEDYEFDSKELVHFWIGLDVLHLGDQSIRIEDVGKSYLVDLVNYGFFKRNKKDNGCHYYVIHDLLHELAVKVSRYDCLSIQISKVRSVHIPASVRHLSIIVDNKDVEDIITYKDCEKDLGALDKRLQIENIRTLMLFGENLKSFSKTFGNLFKKARALRAIFLSEESYIVENMWWNFSKLVHLRYLRIKGDYHFLERDLPGTISRLYHLKILDIKDSWGCPMPSRYLSNLVSMQHFLVPGYMRLHSDILNVGNLKLLRELRRFEAKKENKGFELKQLAELLELEVLGIYNLEKVKLKEEAAAMKLIQKHHLQELVLDWDINRSDKDPIGEENILESLMPHSNLYKLSITGHGGDTCPSWLGTNLSVKTLESLRLSNVCWKTFPPLGEMWFVGEHCKSCIPEQSFKKLKRLELEKVPKLIKWVGNGPSDLFSHLEVLVIKDCPELMELPFSRCAGYEQDVEDNMTWFPKLEKLEITDCPKLSSLPCVPWSSSTCSAKIVQAGSGIKELSFGGDSLEIKGKDTLDSAFWRVLAFHNLSKLEALRVTRCPPLSLVHLEKLSSLRSLQINDMGDAFCSAEGDGHAGYRFPVKNVLIEQYGGSGQRLTRLFSCFPNLLWFRMFKCEKLTGLGVVGLHKRTEALPRPPSISVNQVEEAQVGQHEQQGARAEEEIAAASTSEGVLLLPHQLQFLKISDCQNLVLYPGLLDHDEDEGRTGGGGLQGLSSLTSLEIVRCPRFLSSYSSSSSSSCFPFPTSLEYLSLEGVEGMETLLPLSNLTSLTELRIRECGGLKGEGLQSHLAQGRLLAQGVEGMETPSLLHSIPADYNREAGRTRGGQGLQGLTSLRTLEVIGCPRLLSSYSSSSTSPCSPFPTSLEHLSLHGVEGMETLLPLSNLISLTYLYIHDCGDLRGEGLQSLLAQGRLTRLIVYKTPKFFAGSEPSLPREPELPSSSSKLQFLDTDDVAGVLAAPICALLSSSLTKLSFATDSKVERFTKEQEEALQLLTSLEGIRFWECDKLQCLPAGLHRLPNLKRLVIVNCLAIGSLPKDGLPNSLQKLAIAGCPGIRSLPNVEYLPSSLRKLDVEDSKSVELRRHCHKLIGTIPIVTT</sequence>
<dbReference type="Pfam" id="PF00931">
    <property type="entry name" value="NB-ARC"/>
    <property type="match status" value="1"/>
</dbReference>
<dbReference type="InterPro" id="IPR041118">
    <property type="entry name" value="Rx_N"/>
</dbReference>
<dbReference type="InterPro" id="IPR032675">
    <property type="entry name" value="LRR_dom_sf"/>
</dbReference>
<dbReference type="InterPro" id="IPR003593">
    <property type="entry name" value="AAA+_ATPase"/>
</dbReference>
<dbReference type="GO" id="GO:0005524">
    <property type="term" value="F:ATP binding"/>
    <property type="evidence" value="ECO:0007669"/>
    <property type="project" value="UniProtKB-KW"/>
</dbReference>
<dbReference type="Gene3D" id="1.10.10.10">
    <property type="entry name" value="Winged helix-like DNA-binding domain superfamily/Winged helix DNA-binding domain"/>
    <property type="match status" value="1"/>
</dbReference>
<dbReference type="InterPro" id="IPR056789">
    <property type="entry name" value="LRR_R13L1-DRL21"/>
</dbReference>
<dbReference type="SMART" id="SM00382">
    <property type="entry name" value="AAA"/>
    <property type="match status" value="1"/>
</dbReference>
<dbReference type="Gene3D" id="3.40.50.300">
    <property type="entry name" value="P-loop containing nucleotide triphosphate hydrolases"/>
    <property type="match status" value="1"/>
</dbReference>
<keyword evidence="5" id="KW-0611">Plant defense</keyword>